<name>A0A1M5PH02_STRHI</name>
<evidence type="ECO:0000313" key="2">
    <source>
        <dbReference type="EMBL" id="SHH01062.1"/>
    </source>
</evidence>
<organism evidence="2 3">
    <name type="scientific">Streptoalloteichus hindustanus</name>
    <dbReference type="NCBI Taxonomy" id="2017"/>
    <lineage>
        <taxon>Bacteria</taxon>
        <taxon>Bacillati</taxon>
        <taxon>Actinomycetota</taxon>
        <taxon>Actinomycetes</taxon>
        <taxon>Pseudonocardiales</taxon>
        <taxon>Pseudonocardiaceae</taxon>
        <taxon>Streptoalloteichus</taxon>
    </lineage>
</organism>
<dbReference type="InterPro" id="IPR007278">
    <property type="entry name" value="DUF397"/>
</dbReference>
<feature type="domain" description="DUF397" evidence="1">
    <location>
        <begin position="6"/>
        <end position="56"/>
    </location>
</feature>
<sequence length="60" mass="6879">MQRDTGWYKSSRSTAANNSCVEVRITDNTVAVRDSKNRSGATLNFSHHAWSSFLQRFKEK</sequence>
<reference evidence="2 3" key="1">
    <citation type="submission" date="2016-11" db="EMBL/GenBank/DDBJ databases">
        <authorList>
            <person name="Jaros S."/>
            <person name="Januszkiewicz K."/>
            <person name="Wedrychowicz H."/>
        </authorList>
    </citation>
    <scope>NUCLEOTIDE SEQUENCE [LARGE SCALE GENOMIC DNA]</scope>
    <source>
        <strain evidence="2 3">DSM 44523</strain>
    </source>
</reference>
<dbReference type="Pfam" id="PF04149">
    <property type="entry name" value="DUF397"/>
    <property type="match status" value="1"/>
</dbReference>
<dbReference type="Proteomes" id="UP000184501">
    <property type="component" value="Unassembled WGS sequence"/>
</dbReference>
<dbReference type="STRING" id="2017.SAMN05444320_11859"/>
<dbReference type="OrthoDB" id="3699524at2"/>
<proteinExistence type="predicted"/>
<evidence type="ECO:0000313" key="3">
    <source>
        <dbReference type="Proteomes" id="UP000184501"/>
    </source>
</evidence>
<evidence type="ECO:0000259" key="1">
    <source>
        <dbReference type="Pfam" id="PF04149"/>
    </source>
</evidence>
<dbReference type="EMBL" id="FQVN01000018">
    <property type="protein sequence ID" value="SHH01062.1"/>
    <property type="molecule type" value="Genomic_DNA"/>
</dbReference>
<accession>A0A1M5PH02</accession>
<protein>
    <recommendedName>
        <fullName evidence="1">DUF397 domain-containing protein</fullName>
    </recommendedName>
</protein>
<gene>
    <name evidence="2" type="ORF">SAMN05444320_11859</name>
</gene>
<dbReference type="AlphaFoldDB" id="A0A1M5PH02"/>
<dbReference type="RefSeq" id="WP_073489902.1">
    <property type="nucleotide sequence ID" value="NZ_FQVN01000018.1"/>
</dbReference>
<keyword evidence="3" id="KW-1185">Reference proteome</keyword>